<reference evidence="3 4" key="1">
    <citation type="submission" date="2018-04" db="EMBL/GenBank/DDBJ databases">
        <title>Genomic Encyclopedia of Archaeal and Bacterial Type Strains, Phase II (KMG-II): from individual species to whole genera.</title>
        <authorList>
            <person name="Goeker M."/>
        </authorList>
    </citation>
    <scope>NUCLEOTIDE SEQUENCE [LARGE SCALE GENOMIC DNA]</scope>
    <source>
        <strain evidence="3 4">DSM 26809</strain>
    </source>
</reference>
<dbReference type="EMBL" id="QAOQ01000001">
    <property type="protein sequence ID" value="PTR00907.1"/>
    <property type="molecule type" value="Genomic_DNA"/>
</dbReference>
<sequence>MKALKLGLLALFITTAGFAGNRKAIIIGPAMDGLIKSYLGIKDALAGDDAKAASNQARLFTAAIKVLDASTMDDDKKAIWAKYSEKLRYNGEHIGEVQNLKHQREHFAKLSDDMYNVVKGMKTNDFTLYRQYCPMKKAYWLSMTTSIANPYYGKNMPDCGQVRETLQKQ</sequence>
<evidence type="ECO:0000313" key="3">
    <source>
        <dbReference type="EMBL" id="PTR00907.1"/>
    </source>
</evidence>
<organism evidence="3 4">
    <name type="scientific">Mucilaginibacter yixingensis</name>
    <dbReference type="NCBI Taxonomy" id="1295612"/>
    <lineage>
        <taxon>Bacteria</taxon>
        <taxon>Pseudomonadati</taxon>
        <taxon>Bacteroidota</taxon>
        <taxon>Sphingobacteriia</taxon>
        <taxon>Sphingobacteriales</taxon>
        <taxon>Sphingobacteriaceae</taxon>
        <taxon>Mucilaginibacter</taxon>
    </lineage>
</organism>
<proteinExistence type="predicted"/>
<dbReference type="OrthoDB" id="5513217at2"/>
<feature type="chain" id="PRO_5015400507" evidence="1">
    <location>
        <begin position="20"/>
        <end position="169"/>
    </location>
</feature>
<feature type="signal peptide" evidence="1">
    <location>
        <begin position="1"/>
        <end position="19"/>
    </location>
</feature>
<evidence type="ECO:0000313" key="4">
    <source>
        <dbReference type="Proteomes" id="UP000244168"/>
    </source>
</evidence>
<dbReference type="Proteomes" id="UP000244168">
    <property type="component" value="Unassembled WGS sequence"/>
</dbReference>
<dbReference type="Pfam" id="PF11827">
    <property type="entry name" value="DUF3347"/>
    <property type="match status" value="1"/>
</dbReference>
<protein>
    <submittedName>
        <fullName evidence="3">Uncharacterized protein DUF3347</fullName>
    </submittedName>
</protein>
<keyword evidence="4" id="KW-1185">Reference proteome</keyword>
<accession>A0A2T5JEP8</accession>
<dbReference type="InterPro" id="IPR021782">
    <property type="entry name" value="DUF3347"/>
</dbReference>
<comment type="caution">
    <text evidence="3">The sequence shown here is derived from an EMBL/GenBank/DDBJ whole genome shotgun (WGS) entry which is preliminary data.</text>
</comment>
<evidence type="ECO:0000259" key="2">
    <source>
        <dbReference type="Pfam" id="PF11827"/>
    </source>
</evidence>
<keyword evidence="1" id="KW-0732">Signal</keyword>
<evidence type="ECO:0000256" key="1">
    <source>
        <dbReference type="SAM" id="SignalP"/>
    </source>
</evidence>
<gene>
    <name evidence="3" type="ORF">C8P68_101136</name>
</gene>
<dbReference type="AlphaFoldDB" id="A0A2T5JEP8"/>
<name>A0A2T5JEP8_9SPHI</name>
<dbReference type="RefSeq" id="WP_107826343.1">
    <property type="nucleotide sequence ID" value="NZ_CP160205.1"/>
</dbReference>
<feature type="domain" description="DUF3347" evidence="2">
    <location>
        <begin position="35"/>
        <end position="124"/>
    </location>
</feature>